<protein>
    <submittedName>
        <fullName evidence="1">Uncharacterized protein</fullName>
    </submittedName>
</protein>
<organism evidence="1 2">
    <name type="scientific">Candidatus Thiomargarita nelsonii</name>
    <dbReference type="NCBI Taxonomy" id="1003181"/>
    <lineage>
        <taxon>Bacteria</taxon>
        <taxon>Pseudomonadati</taxon>
        <taxon>Pseudomonadota</taxon>
        <taxon>Gammaproteobacteria</taxon>
        <taxon>Thiotrichales</taxon>
        <taxon>Thiotrichaceae</taxon>
        <taxon>Thiomargarita</taxon>
    </lineage>
</organism>
<comment type="caution">
    <text evidence="1">The sequence shown here is derived from an EMBL/GenBank/DDBJ whole genome shotgun (WGS) entry which is preliminary data.</text>
</comment>
<sequence>MFSSAGGNRLAIVSLRDSEDSSPSMFPLTIFLGDWLCNLTQLLLFICAHKP</sequence>
<name>A0A176S049_9GAMM</name>
<evidence type="ECO:0000313" key="2">
    <source>
        <dbReference type="Proteomes" id="UP000076962"/>
    </source>
</evidence>
<dbReference type="Proteomes" id="UP000076962">
    <property type="component" value="Unassembled WGS sequence"/>
</dbReference>
<keyword evidence="2" id="KW-1185">Reference proteome</keyword>
<gene>
    <name evidence="1" type="ORF">THIOM_002930</name>
</gene>
<accession>A0A176S049</accession>
<dbReference type="AlphaFoldDB" id="A0A176S049"/>
<reference evidence="1 2" key="1">
    <citation type="submission" date="2016-05" db="EMBL/GenBank/DDBJ databases">
        <title>Single-cell genome of chain-forming Candidatus Thiomargarita nelsonii and comparison to other large sulfur-oxidizing bacteria.</title>
        <authorList>
            <person name="Winkel M."/>
            <person name="Salman V."/>
            <person name="Woyke T."/>
            <person name="Schulz-Vogt H."/>
            <person name="Richter M."/>
            <person name="Flood B."/>
            <person name="Bailey J."/>
            <person name="Amann R."/>
            <person name="Mussmann M."/>
        </authorList>
    </citation>
    <scope>NUCLEOTIDE SEQUENCE [LARGE SCALE GENOMIC DNA]</scope>
    <source>
        <strain evidence="1 2">THI036</strain>
    </source>
</reference>
<proteinExistence type="predicted"/>
<dbReference type="EMBL" id="LUTY01001727">
    <property type="protein sequence ID" value="OAD21307.1"/>
    <property type="molecule type" value="Genomic_DNA"/>
</dbReference>
<evidence type="ECO:0000313" key="1">
    <source>
        <dbReference type="EMBL" id="OAD21307.1"/>
    </source>
</evidence>